<comment type="caution">
    <text evidence="1">The sequence shown here is derived from an EMBL/GenBank/DDBJ whole genome shotgun (WGS) entry which is preliminary data.</text>
</comment>
<evidence type="ECO:0000313" key="2">
    <source>
        <dbReference type="Proteomes" id="UP000031802"/>
    </source>
</evidence>
<reference evidence="2" key="1">
    <citation type="submission" date="2014-04" db="EMBL/GenBank/DDBJ databases">
        <title>Whole-Genome optical mapping and complete genome sequence of Sphingobacterium deserti sp. nov., a new spaces isolated from desert in the west of China.</title>
        <authorList>
            <person name="Teng C."/>
            <person name="Zhou Z."/>
            <person name="Li X."/>
            <person name="Chen M."/>
            <person name="Lin M."/>
            <person name="Wang L."/>
            <person name="Su S."/>
            <person name="Zhang C."/>
            <person name="Zhang W."/>
        </authorList>
    </citation>
    <scope>NUCLEOTIDE SEQUENCE [LARGE SCALE GENOMIC DNA]</scope>
    <source>
        <strain evidence="2">ACCC05744</strain>
    </source>
</reference>
<dbReference type="STRING" id="1229276.DI53_2071"/>
<evidence type="ECO:0008006" key="3">
    <source>
        <dbReference type="Google" id="ProtNLM"/>
    </source>
</evidence>
<dbReference type="eggNOG" id="ENOG5032XFQ">
    <property type="taxonomic scope" value="Bacteria"/>
</dbReference>
<protein>
    <recommendedName>
        <fullName evidence="3">Uracil-DNA glycosylase-like domain-containing protein</fullName>
    </recommendedName>
</protein>
<dbReference type="InterPro" id="IPR036895">
    <property type="entry name" value="Uracil-DNA_glycosylase-like_sf"/>
</dbReference>
<sequence>MKKIENWAAKVIDTITPHAEKLNRDFYPLQSPIKKYVDVLFIGLNPGGGYTYASQKTNLSWEFRNGRMTVERLLKGNPDFSSALESWSLFRGLKQIPYIHKVLQKDNYAYTNYYYISTQSFDEALTDPDQTQAIKQCKELTLELIRLIQPKTILVLGTSNGIDKLPFSNKKTILEGIKKRLLVSAEFEGINVYAIPHPSTLAISKEEIKALNTNLIELIESRTLTSFAFDRKFAEQFSVAAFLQLASSQNISFEQFITNDRKAEFRKTVKINGDNLLIKIVVKTNEKYLGIRDANAGNKGNADRFYKDILNTEYHCTKVADPKIIKEGAWLIKKNFNAYEALSLADLYNAVLVDIQNLTRV</sequence>
<proteinExistence type="predicted"/>
<dbReference type="Gene3D" id="3.40.470.10">
    <property type="entry name" value="Uracil-DNA glycosylase-like domain"/>
    <property type="match status" value="1"/>
</dbReference>
<dbReference type="PATRIC" id="fig|1229276.3.peg.2130"/>
<dbReference type="EMBL" id="JJMU01000029">
    <property type="protein sequence ID" value="KGE14241.1"/>
    <property type="molecule type" value="Genomic_DNA"/>
</dbReference>
<dbReference type="AlphaFoldDB" id="A0A0B8T107"/>
<dbReference type="Proteomes" id="UP000031802">
    <property type="component" value="Unassembled WGS sequence"/>
</dbReference>
<evidence type="ECO:0000313" key="1">
    <source>
        <dbReference type="EMBL" id="KGE14241.1"/>
    </source>
</evidence>
<dbReference type="RefSeq" id="WP_037498509.1">
    <property type="nucleotide sequence ID" value="NZ_JJMU01000029.1"/>
</dbReference>
<reference evidence="1 2" key="2">
    <citation type="journal article" date="2015" name="PLoS ONE">
        <title>Whole-Genome Optical Mapping and Finished Genome Sequence of Sphingobacterium deserti sp. nov., a New Species Isolated from the Western Desert of China.</title>
        <authorList>
            <person name="Teng C."/>
            <person name="Zhou Z."/>
            <person name="Molnar I."/>
            <person name="Li X."/>
            <person name="Tang R."/>
            <person name="Chen M."/>
            <person name="Wang L."/>
            <person name="Su S."/>
            <person name="Zhang W."/>
            <person name="Lin M."/>
        </authorList>
    </citation>
    <scope>NUCLEOTIDE SEQUENCE [LARGE SCALE GENOMIC DNA]</scope>
    <source>
        <strain evidence="2">ACCC05744</strain>
    </source>
</reference>
<name>A0A0B8T107_9SPHI</name>
<organism evidence="1 2">
    <name type="scientific">Sphingobacterium deserti</name>
    <dbReference type="NCBI Taxonomy" id="1229276"/>
    <lineage>
        <taxon>Bacteria</taxon>
        <taxon>Pseudomonadati</taxon>
        <taxon>Bacteroidota</taxon>
        <taxon>Sphingobacteriia</taxon>
        <taxon>Sphingobacteriales</taxon>
        <taxon>Sphingobacteriaceae</taxon>
        <taxon>Sphingobacterium</taxon>
    </lineage>
</organism>
<gene>
    <name evidence="1" type="ORF">DI53_2071</name>
</gene>
<dbReference type="OrthoDB" id="1147671at2"/>
<accession>A0A0B8T107</accession>
<keyword evidence="2" id="KW-1185">Reference proteome</keyword>